<evidence type="ECO:0000313" key="3">
    <source>
        <dbReference type="Proteomes" id="UP001162175"/>
    </source>
</evidence>
<name>A0AA43QX18_MYCAR</name>
<reference evidence="2" key="1">
    <citation type="submission" date="2022-11" db="EMBL/GenBank/DDBJ databases">
        <title>Draft genome of Mycoplasma arginini isolated from fly.</title>
        <authorList>
            <person name="Severgnini M."/>
            <person name="Gioia G."/>
            <person name="Cremonesi P."/>
            <person name="Moroni P."/>
            <person name="Addis M.F."/>
            <person name="Castiglioni B."/>
        </authorList>
    </citation>
    <scope>NUCLEOTIDE SEQUENCE</scope>
    <source>
        <strain evidence="2">QMP CG1-1632</strain>
    </source>
</reference>
<keyword evidence="1" id="KW-0472">Membrane</keyword>
<dbReference type="Proteomes" id="UP001162175">
    <property type="component" value="Unassembled WGS sequence"/>
</dbReference>
<comment type="caution">
    <text evidence="2">The sequence shown here is derived from an EMBL/GenBank/DDBJ whole genome shotgun (WGS) entry which is preliminary data.</text>
</comment>
<evidence type="ECO:0000256" key="1">
    <source>
        <dbReference type="SAM" id="Phobius"/>
    </source>
</evidence>
<keyword evidence="1" id="KW-1133">Transmembrane helix</keyword>
<organism evidence="2 3">
    <name type="scientific">Mycoplasmopsis arginini</name>
    <name type="common">Mycoplasma arginini</name>
    <dbReference type="NCBI Taxonomy" id="2094"/>
    <lineage>
        <taxon>Bacteria</taxon>
        <taxon>Bacillati</taxon>
        <taxon>Mycoplasmatota</taxon>
        <taxon>Mycoplasmoidales</taxon>
        <taxon>Metamycoplasmataceae</taxon>
        <taxon>Mycoplasmopsis</taxon>
    </lineage>
</organism>
<evidence type="ECO:0008006" key="4">
    <source>
        <dbReference type="Google" id="ProtNLM"/>
    </source>
</evidence>
<accession>A0AA43QX18</accession>
<dbReference type="EMBL" id="JAPFAR010000109">
    <property type="protein sequence ID" value="MDI3349753.1"/>
    <property type="molecule type" value="Genomic_DNA"/>
</dbReference>
<sequence length="212" mass="24668">METQMVIILIVIYCFTAVILALDIYFIVRHFKNKKRANTEKALAGSEKNLLFEEVNKINNFIHNSKFIEGGKYKINKSDFVLSGHIIINSYGLFVLNQINDLGNLLEGDFNSREWFLHTDKFNYCINNLFWSLNKNIQDILPLLPNNLPVIGVLIFDNVKEFEINNYPGHLAYTHVSDLCNFMYEIKKSLKPILTTQNVEKIYELLTNKKIN</sequence>
<feature type="transmembrane region" description="Helical" evidence="1">
    <location>
        <begin position="6"/>
        <end position="28"/>
    </location>
</feature>
<gene>
    <name evidence="2" type="ORF">DCBHLPFO_00312</name>
</gene>
<protein>
    <recommendedName>
        <fullName evidence="4">NERD domain-containing protein</fullName>
    </recommendedName>
</protein>
<evidence type="ECO:0000313" key="2">
    <source>
        <dbReference type="EMBL" id="MDI3349753.1"/>
    </source>
</evidence>
<keyword evidence="1" id="KW-0812">Transmembrane</keyword>
<dbReference type="RefSeq" id="WP_268164602.1">
    <property type="nucleotide sequence ID" value="NZ_JAPFAP010000067.1"/>
</dbReference>
<proteinExistence type="predicted"/>
<dbReference type="AlphaFoldDB" id="A0AA43QX18"/>